<dbReference type="InterPro" id="IPR005467">
    <property type="entry name" value="His_kinase_dom"/>
</dbReference>
<protein>
    <recommendedName>
        <fullName evidence="2">histidine kinase</fullName>
        <ecNumber evidence="2">2.7.13.3</ecNumber>
    </recommendedName>
</protein>
<reference evidence="4 5" key="1">
    <citation type="submission" date="2019-07" db="EMBL/GenBank/DDBJ databases">
        <title>Thalassofilum flectens gen. nov., sp. nov., a novel moderate thermophilic anaerobe from a shallow sea hot spring in Kunashir Island (Russia), representing a new family in the order Bacteroidales, and proposal of Thalassofilacea fam. nov.</title>
        <authorList>
            <person name="Kochetkova T.V."/>
            <person name="Podosokorskaya O.A."/>
            <person name="Novikov A."/>
            <person name="Elcheninov A.G."/>
            <person name="Toshchakov S.V."/>
            <person name="Kublanov I.V."/>
        </authorList>
    </citation>
    <scope>NUCLEOTIDE SEQUENCE [LARGE SCALE GENOMIC DNA]</scope>
    <source>
        <strain evidence="4 5">38-H</strain>
    </source>
</reference>
<dbReference type="Pfam" id="PF02518">
    <property type="entry name" value="HATPase_c"/>
    <property type="match status" value="1"/>
</dbReference>
<dbReference type="EMBL" id="CP041345">
    <property type="protein sequence ID" value="QKG80516.1"/>
    <property type="molecule type" value="Genomic_DNA"/>
</dbReference>
<organism evidence="4 5">
    <name type="scientific">Tenuifilum thalassicum</name>
    <dbReference type="NCBI Taxonomy" id="2590900"/>
    <lineage>
        <taxon>Bacteria</taxon>
        <taxon>Pseudomonadati</taxon>
        <taxon>Bacteroidota</taxon>
        <taxon>Bacteroidia</taxon>
        <taxon>Bacteroidales</taxon>
        <taxon>Tenuifilaceae</taxon>
        <taxon>Tenuifilum</taxon>
    </lineage>
</organism>
<name>A0A7D3XMW8_9BACT</name>
<dbReference type="InterPro" id="IPR003594">
    <property type="entry name" value="HATPase_dom"/>
</dbReference>
<dbReference type="PRINTS" id="PR00344">
    <property type="entry name" value="BCTRLSENSOR"/>
</dbReference>
<dbReference type="GO" id="GO:0004673">
    <property type="term" value="F:protein histidine kinase activity"/>
    <property type="evidence" value="ECO:0007669"/>
    <property type="project" value="UniProtKB-EC"/>
</dbReference>
<dbReference type="Gene3D" id="3.30.565.10">
    <property type="entry name" value="Histidine kinase-like ATPase, C-terminal domain"/>
    <property type="match status" value="1"/>
</dbReference>
<keyword evidence="4" id="KW-0067">ATP-binding</keyword>
<dbReference type="InterPro" id="IPR004358">
    <property type="entry name" value="Sig_transdc_His_kin-like_C"/>
</dbReference>
<evidence type="ECO:0000313" key="5">
    <source>
        <dbReference type="Proteomes" id="UP000500961"/>
    </source>
</evidence>
<keyword evidence="4" id="KW-0547">Nucleotide-binding</keyword>
<dbReference type="AlphaFoldDB" id="A0A7D3XMW8"/>
<dbReference type="SUPFAM" id="SSF55874">
    <property type="entry name" value="ATPase domain of HSP90 chaperone/DNA topoisomerase II/histidine kinase"/>
    <property type="match status" value="1"/>
</dbReference>
<evidence type="ECO:0000259" key="3">
    <source>
        <dbReference type="PROSITE" id="PS50109"/>
    </source>
</evidence>
<dbReference type="PROSITE" id="PS50109">
    <property type="entry name" value="HIS_KIN"/>
    <property type="match status" value="1"/>
</dbReference>
<keyword evidence="5" id="KW-1185">Reference proteome</keyword>
<evidence type="ECO:0000256" key="1">
    <source>
        <dbReference type="ARBA" id="ARBA00000085"/>
    </source>
</evidence>
<dbReference type="GO" id="GO:0005524">
    <property type="term" value="F:ATP binding"/>
    <property type="evidence" value="ECO:0007669"/>
    <property type="project" value="UniProtKB-KW"/>
</dbReference>
<dbReference type="Proteomes" id="UP000500961">
    <property type="component" value="Chromosome"/>
</dbReference>
<accession>A0A7D3XMW8</accession>
<feature type="domain" description="Histidine kinase" evidence="3">
    <location>
        <begin position="1"/>
        <end position="106"/>
    </location>
</feature>
<evidence type="ECO:0000313" key="4">
    <source>
        <dbReference type="EMBL" id="QKG80516.1"/>
    </source>
</evidence>
<comment type="catalytic activity">
    <reaction evidence="1">
        <text>ATP + protein L-histidine = ADP + protein N-phospho-L-histidine.</text>
        <dbReference type="EC" id="2.7.13.3"/>
    </reaction>
</comment>
<dbReference type="RefSeq" id="WP_173075300.1">
    <property type="nucleotide sequence ID" value="NZ_CP041345.1"/>
</dbReference>
<dbReference type="KEGG" id="ttz:FHG85_09630"/>
<dbReference type="InterPro" id="IPR036890">
    <property type="entry name" value="HATPase_C_sf"/>
</dbReference>
<dbReference type="EC" id="2.7.13.3" evidence="2"/>
<gene>
    <name evidence="4" type="ORF">FHG85_09630</name>
</gene>
<sequence>MKDLSLHILDIVQNSVSANSSVIEINLDIDTEKDYIKLAVKDNGKGMDSEFLKYVTDPFTTTRTTRKVGLGIPLLKQNAELTGGSFSIDSQLGQGTELLARFIPSNIDCLPLGDIAGTFALLICSYPAIEFKIRVKKENELFEVSSSDISKALDGIPLNNPQVYPIVKEFIYSNLDELQITDLG</sequence>
<proteinExistence type="predicted"/>
<dbReference type="PANTHER" id="PTHR43065">
    <property type="entry name" value="SENSOR HISTIDINE KINASE"/>
    <property type="match status" value="1"/>
</dbReference>
<evidence type="ECO:0000256" key="2">
    <source>
        <dbReference type="ARBA" id="ARBA00012438"/>
    </source>
</evidence>